<keyword evidence="3" id="KW-1185">Reference proteome</keyword>
<proteinExistence type="predicted"/>
<dbReference type="PANTHER" id="PTHR32487">
    <property type="entry name" value="3-OXO-DELTA(4,5)-STEROID 5-BETA-REDUCTASE"/>
    <property type="match status" value="1"/>
</dbReference>
<dbReference type="SUPFAM" id="SSF51735">
    <property type="entry name" value="NAD(P)-binding Rossmann-fold domains"/>
    <property type="match status" value="1"/>
</dbReference>
<dbReference type="PANTHER" id="PTHR32487:SF0">
    <property type="entry name" value="3-OXO-DELTA(4,5)-STEROID 5-BETA-REDUCTASE"/>
    <property type="match status" value="1"/>
</dbReference>
<name>A0ABT3IP73_9BACT</name>
<dbReference type="Gene3D" id="3.40.50.720">
    <property type="entry name" value="NAD(P)-binding Rossmann-like Domain"/>
    <property type="match status" value="1"/>
</dbReference>
<evidence type="ECO:0000313" key="3">
    <source>
        <dbReference type="Proteomes" id="UP001207742"/>
    </source>
</evidence>
<dbReference type="EMBL" id="JAPDNS010000002">
    <property type="protein sequence ID" value="MCW3485772.1"/>
    <property type="molecule type" value="Genomic_DNA"/>
</dbReference>
<protein>
    <recommendedName>
        <fullName evidence="1">PRISE-like Rossmann-fold domain-containing protein</fullName>
    </recommendedName>
</protein>
<feature type="domain" description="PRISE-like Rossmann-fold" evidence="1">
    <location>
        <begin position="5"/>
        <end position="115"/>
    </location>
</feature>
<dbReference type="InterPro" id="IPR055222">
    <property type="entry name" value="PRISE-like_Rossmann-fold"/>
</dbReference>
<organism evidence="2 3">
    <name type="scientific">Chitinophaga nivalis</name>
    <dbReference type="NCBI Taxonomy" id="2991709"/>
    <lineage>
        <taxon>Bacteria</taxon>
        <taxon>Pseudomonadati</taxon>
        <taxon>Bacteroidota</taxon>
        <taxon>Chitinophagia</taxon>
        <taxon>Chitinophagales</taxon>
        <taxon>Chitinophagaceae</taxon>
        <taxon>Chitinophaga</taxon>
    </lineage>
</organism>
<dbReference type="Proteomes" id="UP001207742">
    <property type="component" value="Unassembled WGS sequence"/>
</dbReference>
<accession>A0ABT3IP73</accession>
<dbReference type="Pfam" id="PF22917">
    <property type="entry name" value="PRISE"/>
    <property type="match status" value="1"/>
</dbReference>
<evidence type="ECO:0000259" key="1">
    <source>
        <dbReference type="Pfam" id="PF22917"/>
    </source>
</evidence>
<sequence length="174" mass="19736">MNLASIIAVYATLCKTLEVPFRFPGTPEAYHALINVTDATLLAKAMEWAATATNTKNEVFNVTNGDVFRWSQVWPVFARFFDVACEDPQPFSLAAYMADKAPVWKAIIAKHDLQDIPFERLVQWHFGDAIFGVKHDAFFDVNKARRYGFADMQGNSVALMLTTFRQLQENRLIP</sequence>
<gene>
    <name evidence="2" type="ORF">OL497_17840</name>
</gene>
<reference evidence="2 3" key="1">
    <citation type="submission" date="2022-10" db="EMBL/GenBank/DDBJ databases">
        <title>Chitinophaga nivalis PC15 sp. nov., isolated from Pyeongchang county, South Korea.</title>
        <authorList>
            <person name="Trinh H.N."/>
        </authorList>
    </citation>
    <scope>NUCLEOTIDE SEQUENCE [LARGE SCALE GENOMIC DNA]</scope>
    <source>
        <strain evidence="2 3">PC14</strain>
    </source>
</reference>
<dbReference type="InterPro" id="IPR036291">
    <property type="entry name" value="NAD(P)-bd_dom_sf"/>
</dbReference>
<evidence type="ECO:0000313" key="2">
    <source>
        <dbReference type="EMBL" id="MCW3485772.1"/>
    </source>
</evidence>
<comment type="caution">
    <text evidence="2">The sequence shown here is derived from an EMBL/GenBank/DDBJ whole genome shotgun (WGS) entry which is preliminary data.</text>
</comment>